<protein>
    <submittedName>
        <fullName evidence="1">Uncharacterized protein</fullName>
    </submittedName>
</protein>
<sequence>MADHGGNSGGGEVVNRPEDAGGPMETETEDQQPVGVVKEAEPRATEEARALEPSVEPVGSGTTAEGTPVVGGSSGDAGGSGAMGDDLGPIGSPPRDPTRGKGAVVAEEETTEIPYREEDVLFRPATTTATSSSHRPITKYDVVEHLPNKALAKLLEDNPIISEIVLKAKKDRARALAAAEAAEKVERERAEQEDLARDMEAKERAGVEAQWPRVTTVAEAGKLKRLDFSAEAYVPHMPHLFAPSGFAASVPQRTEYDDEVLLRDPEAHITNT</sequence>
<name>A0ACC0M4M8_RHOML</name>
<proteinExistence type="predicted"/>
<organism evidence="1 2">
    <name type="scientific">Rhododendron molle</name>
    <name type="common">Chinese azalea</name>
    <name type="synonym">Azalea mollis</name>
    <dbReference type="NCBI Taxonomy" id="49168"/>
    <lineage>
        <taxon>Eukaryota</taxon>
        <taxon>Viridiplantae</taxon>
        <taxon>Streptophyta</taxon>
        <taxon>Embryophyta</taxon>
        <taxon>Tracheophyta</taxon>
        <taxon>Spermatophyta</taxon>
        <taxon>Magnoliopsida</taxon>
        <taxon>eudicotyledons</taxon>
        <taxon>Gunneridae</taxon>
        <taxon>Pentapetalae</taxon>
        <taxon>asterids</taxon>
        <taxon>Ericales</taxon>
        <taxon>Ericaceae</taxon>
        <taxon>Ericoideae</taxon>
        <taxon>Rhodoreae</taxon>
        <taxon>Rhododendron</taxon>
    </lineage>
</organism>
<evidence type="ECO:0000313" key="1">
    <source>
        <dbReference type="EMBL" id="KAI8535521.1"/>
    </source>
</evidence>
<keyword evidence="2" id="KW-1185">Reference proteome</keyword>
<gene>
    <name evidence="1" type="ORF">RHMOL_Rhmol10G0180400</name>
</gene>
<comment type="caution">
    <text evidence="1">The sequence shown here is derived from an EMBL/GenBank/DDBJ whole genome shotgun (WGS) entry which is preliminary data.</text>
</comment>
<evidence type="ECO:0000313" key="2">
    <source>
        <dbReference type="Proteomes" id="UP001062846"/>
    </source>
</evidence>
<accession>A0ACC0M4M8</accession>
<dbReference type="EMBL" id="CM046397">
    <property type="protein sequence ID" value="KAI8535521.1"/>
    <property type="molecule type" value="Genomic_DNA"/>
</dbReference>
<dbReference type="Proteomes" id="UP001062846">
    <property type="component" value="Chromosome 10"/>
</dbReference>
<reference evidence="1" key="1">
    <citation type="submission" date="2022-02" db="EMBL/GenBank/DDBJ databases">
        <title>Plant Genome Project.</title>
        <authorList>
            <person name="Zhang R.-G."/>
        </authorList>
    </citation>
    <scope>NUCLEOTIDE SEQUENCE</scope>
    <source>
        <strain evidence="1">AT1</strain>
    </source>
</reference>